<protein>
    <submittedName>
        <fullName evidence="1">Uncharacterized protein</fullName>
    </submittedName>
</protein>
<keyword evidence="2" id="KW-1185">Reference proteome</keyword>
<proteinExistence type="predicted"/>
<gene>
    <name evidence="1" type="ORF">DWX03_11970</name>
</gene>
<dbReference type="RefSeq" id="WP_117835757.1">
    <property type="nucleotide sequence ID" value="NZ_QRXJ01000016.1"/>
</dbReference>
<dbReference type="EMBL" id="QRXJ01000016">
    <property type="protein sequence ID" value="RGT88468.1"/>
    <property type="molecule type" value="Genomic_DNA"/>
</dbReference>
<dbReference type="Proteomes" id="UP000283360">
    <property type="component" value="Unassembled WGS sequence"/>
</dbReference>
<evidence type="ECO:0000313" key="1">
    <source>
        <dbReference type="EMBL" id="RGT88468.1"/>
    </source>
</evidence>
<comment type="caution">
    <text evidence="1">The sequence shown here is derived from an EMBL/GenBank/DDBJ whole genome shotgun (WGS) entry which is preliminary data.</text>
</comment>
<sequence length="68" mass="8339">MEERIKAIYNDCWGIYKKYLSNHDMTLWNQNMEIMMKKYNNQPDICGLLVWFGGRVQTLHDEWRMAHE</sequence>
<dbReference type="AlphaFoldDB" id="A0A3R5X394"/>
<accession>A0A3R5X394</accession>
<evidence type="ECO:0000313" key="2">
    <source>
        <dbReference type="Proteomes" id="UP000283360"/>
    </source>
</evidence>
<name>A0A3R5X394_9FIRM</name>
<reference evidence="1 2" key="1">
    <citation type="submission" date="2018-08" db="EMBL/GenBank/DDBJ databases">
        <title>A genome reference for cultivated species of the human gut microbiota.</title>
        <authorList>
            <person name="Zou Y."/>
            <person name="Xue W."/>
            <person name="Luo G."/>
        </authorList>
    </citation>
    <scope>NUCLEOTIDE SEQUENCE [LARGE SCALE GENOMIC DNA]</scope>
    <source>
        <strain evidence="1 2">AF18-12LB</strain>
    </source>
</reference>
<organism evidence="1 2">
    <name type="scientific">Coprococcus comes</name>
    <dbReference type="NCBI Taxonomy" id="410072"/>
    <lineage>
        <taxon>Bacteria</taxon>
        <taxon>Bacillati</taxon>
        <taxon>Bacillota</taxon>
        <taxon>Clostridia</taxon>
        <taxon>Lachnospirales</taxon>
        <taxon>Lachnospiraceae</taxon>
        <taxon>Coprococcus</taxon>
    </lineage>
</organism>